<keyword evidence="3" id="KW-0732">Signal</keyword>
<dbReference type="RefSeq" id="WP_203796295.1">
    <property type="nucleotide sequence ID" value="NZ_BAAAQE010000029.1"/>
</dbReference>
<dbReference type="PANTHER" id="PTHR33607">
    <property type="entry name" value="ENDONUCLEASE-1"/>
    <property type="match status" value="1"/>
</dbReference>
<comment type="caution">
    <text evidence="4">The sequence shown here is derived from an EMBL/GenBank/DDBJ whole genome shotgun (WGS) entry which is preliminary data.</text>
</comment>
<evidence type="ECO:0000256" key="2">
    <source>
        <dbReference type="ARBA" id="ARBA00022801"/>
    </source>
</evidence>
<evidence type="ECO:0000313" key="5">
    <source>
        <dbReference type="Proteomes" id="UP000612282"/>
    </source>
</evidence>
<evidence type="ECO:0000256" key="1">
    <source>
        <dbReference type="ARBA" id="ARBA00022722"/>
    </source>
</evidence>
<dbReference type="PANTHER" id="PTHR33607:SF2">
    <property type="entry name" value="ENDONUCLEASE-1"/>
    <property type="match status" value="1"/>
</dbReference>
<feature type="chain" id="PRO_5047518594" evidence="3">
    <location>
        <begin position="29"/>
        <end position="265"/>
    </location>
</feature>
<feature type="signal peptide" evidence="3">
    <location>
        <begin position="1"/>
        <end position="28"/>
    </location>
</feature>
<keyword evidence="5" id="KW-1185">Reference proteome</keyword>
<accession>A0ABQ3X8Y1</accession>
<sequence length="265" mass="29278">MINFPTTARALTTLVGLAALVLPVSASAATTRDDDYYAAAAGLSGERLKTALHGIISTGATALPYAGVWAALKETDEDPANPSNVILLYSGTSRSKARNGGGRGDWNREHVWAKSHGQFGTRTGAGTDLHHLRPEDVTVNSTRGNLDFDNGGSAVEIATKNRMDRDSWEPRDEVKGDVARMIFYMAVRYEGGDTFADLEVDDRTSRGGEPRMGRVSALLKWNRQDLPDQFERRRNQIIFDRYQHNRNPFVDHPEWVDSIFGAVRS</sequence>
<dbReference type="InterPro" id="IPR007346">
    <property type="entry name" value="Endonuclease-I"/>
</dbReference>
<organism evidence="4 5">
    <name type="scientific">Actinoplanes couchii</name>
    <dbReference type="NCBI Taxonomy" id="403638"/>
    <lineage>
        <taxon>Bacteria</taxon>
        <taxon>Bacillati</taxon>
        <taxon>Actinomycetota</taxon>
        <taxon>Actinomycetes</taxon>
        <taxon>Micromonosporales</taxon>
        <taxon>Micromonosporaceae</taxon>
        <taxon>Actinoplanes</taxon>
    </lineage>
</organism>
<proteinExistence type="predicted"/>
<dbReference type="Pfam" id="PF04231">
    <property type="entry name" value="Endonuclease_1"/>
    <property type="match status" value="1"/>
</dbReference>
<dbReference type="EMBL" id="BOMG01000044">
    <property type="protein sequence ID" value="GID54968.1"/>
    <property type="molecule type" value="Genomic_DNA"/>
</dbReference>
<dbReference type="Proteomes" id="UP000612282">
    <property type="component" value="Unassembled WGS sequence"/>
</dbReference>
<evidence type="ECO:0000313" key="4">
    <source>
        <dbReference type="EMBL" id="GID54968.1"/>
    </source>
</evidence>
<dbReference type="InterPro" id="IPR044925">
    <property type="entry name" value="His-Me_finger_sf"/>
</dbReference>
<keyword evidence="2" id="KW-0378">Hydrolase</keyword>
<keyword evidence="1" id="KW-0540">Nuclease</keyword>
<dbReference type="SUPFAM" id="SSF54060">
    <property type="entry name" value="His-Me finger endonucleases"/>
    <property type="match status" value="1"/>
</dbReference>
<evidence type="ECO:0000256" key="3">
    <source>
        <dbReference type="SAM" id="SignalP"/>
    </source>
</evidence>
<gene>
    <name evidence="4" type="primary">bsn</name>
    <name evidence="4" type="ORF">Aco03nite_033720</name>
</gene>
<protein>
    <submittedName>
        <fullName evidence="4">Extracellular ribonuclease</fullName>
    </submittedName>
</protein>
<reference evidence="4 5" key="1">
    <citation type="submission" date="2021-01" db="EMBL/GenBank/DDBJ databases">
        <title>Whole genome shotgun sequence of Actinoplanes couchii NBRC 106145.</title>
        <authorList>
            <person name="Komaki H."/>
            <person name="Tamura T."/>
        </authorList>
    </citation>
    <scope>NUCLEOTIDE SEQUENCE [LARGE SCALE GENOMIC DNA]</scope>
    <source>
        <strain evidence="4 5">NBRC 106145</strain>
    </source>
</reference>
<name>A0ABQ3X8Y1_9ACTN</name>